<keyword evidence="2" id="KW-1185">Reference proteome</keyword>
<gene>
    <name evidence="1" type="ordered locus">Tneu_0171</name>
</gene>
<sequence>MWLIYFTTAALALLALAGVLLVVEQAYSGTLEAYRVAKFTLDQWTSLASQLNRTMCIAAETKADEAVAALNASKYLELSRLFRQAMEEVRAKTLLKTINYSLKLEGDYLTWEVSFRGRKASGRIDWLRPTALIAAAKAIQSASFDLTDSTVYDVLKPLVPPGAVLTGTVYGYLTGNHTYTGYLHGEYTLVDKTDYRCLPGRPIARFAATHFATLTTNSTSPSIYIYYEVYIDGG</sequence>
<name>B1YAP8_PYRNV</name>
<organism evidence="1 2">
    <name type="scientific">Pyrobaculum neutrophilum (strain DSM 2338 / JCM 9278 / NBRC 100436 / V24Sta)</name>
    <name type="common">Thermoproteus neutrophilus</name>
    <dbReference type="NCBI Taxonomy" id="444157"/>
    <lineage>
        <taxon>Archaea</taxon>
        <taxon>Thermoproteota</taxon>
        <taxon>Thermoprotei</taxon>
        <taxon>Thermoproteales</taxon>
        <taxon>Thermoproteaceae</taxon>
        <taxon>Pyrobaculum</taxon>
    </lineage>
</organism>
<evidence type="ECO:0000313" key="2">
    <source>
        <dbReference type="Proteomes" id="UP000001694"/>
    </source>
</evidence>
<dbReference type="EMBL" id="CP001014">
    <property type="protein sequence ID" value="ACB39127.1"/>
    <property type="molecule type" value="Genomic_DNA"/>
</dbReference>
<evidence type="ECO:0000313" key="1">
    <source>
        <dbReference type="EMBL" id="ACB39127.1"/>
    </source>
</evidence>
<protein>
    <submittedName>
        <fullName evidence="1">Uncharacterized protein</fullName>
    </submittedName>
</protein>
<dbReference type="STRING" id="444157.Tneu_0171"/>
<dbReference type="AlphaFoldDB" id="B1YAP8"/>
<dbReference type="eggNOG" id="arCOG05479">
    <property type="taxonomic scope" value="Archaea"/>
</dbReference>
<dbReference type="OrthoDB" id="27839at2157"/>
<dbReference type="KEGG" id="tne:Tneu_0171"/>
<dbReference type="HOGENOM" id="CLU_1187818_0_0_2"/>
<proteinExistence type="predicted"/>
<dbReference type="GeneID" id="6164772"/>
<accession>B1YAP8</accession>
<dbReference type="RefSeq" id="WP_012349548.1">
    <property type="nucleotide sequence ID" value="NC_010525.1"/>
</dbReference>
<reference evidence="1" key="1">
    <citation type="submission" date="2008-03" db="EMBL/GenBank/DDBJ databases">
        <title>Complete sequence of Thermoproteus neutrophilus V24Sta.</title>
        <authorList>
            <consortium name="US DOE Joint Genome Institute"/>
            <person name="Copeland A."/>
            <person name="Lucas S."/>
            <person name="Lapidus A."/>
            <person name="Glavina del Rio T."/>
            <person name="Dalin E."/>
            <person name="Tice H."/>
            <person name="Bruce D."/>
            <person name="Goodwin L."/>
            <person name="Pitluck S."/>
            <person name="Sims D."/>
            <person name="Brettin T."/>
            <person name="Detter J.C."/>
            <person name="Han C."/>
            <person name="Kuske C.R."/>
            <person name="Schmutz J."/>
            <person name="Larimer F."/>
            <person name="Land M."/>
            <person name="Hauser L."/>
            <person name="Kyrpides N."/>
            <person name="Mikhailova N."/>
            <person name="Biddle J.F."/>
            <person name="Zhang Z."/>
            <person name="Fitz-Gibbon S.T."/>
            <person name="Lowe T.M."/>
            <person name="Saltikov C."/>
            <person name="House C.H."/>
            <person name="Richardson P."/>
        </authorList>
    </citation>
    <scope>NUCLEOTIDE SEQUENCE [LARGE SCALE GENOMIC DNA]</scope>
    <source>
        <strain evidence="1">V24Sta</strain>
    </source>
</reference>
<dbReference type="Proteomes" id="UP000001694">
    <property type="component" value="Chromosome"/>
</dbReference>